<dbReference type="RefSeq" id="WP_211873954.1">
    <property type="nucleotide sequence ID" value="NZ_JAAEDH010000008.1"/>
</dbReference>
<gene>
    <name evidence="1" type="ORF">GXW79_08480</name>
</gene>
<reference evidence="1" key="1">
    <citation type="submission" date="2020-01" db="EMBL/GenBank/DDBJ databases">
        <authorList>
            <person name="Rat A."/>
        </authorList>
    </citation>
    <scope>NUCLEOTIDE SEQUENCE</scope>
    <source>
        <strain evidence="1">LMG 28251</strain>
    </source>
</reference>
<reference evidence="1" key="2">
    <citation type="journal article" date="2021" name="Syst. Appl. Microbiol.">
        <title>Roseomonas hellenica sp. nov., isolated from roots of wild-growing Alkanna tinctoria.</title>
        <authorList>
            <person name="Rat A."/>
            <person name="Naranjo H.D."/>
            <person name="Lebbe L."/>
            <person name="Cnockaert M."/>
            <person name="Krigas N."/>
            <person name="Grigoriadou K."/>
            <person name="Maloupa E."/>
            <person name="Willems A."/>
        </authorList>
    </citation>
    <scope>NUCLEOTIDE SEQUENCE</scope>
    <source>
        <strain evidence="1">LMG 28251</strain>
    </source>
</reference>
<sequence>MACLLSLLALGGCIAGTIHVIGRATGLKPPAWDGYVQVATEPPGQRCTAERDGQVLAVLAATPGRLEIPRSAFPYEMRCVGPGTLETVHVFRPEPDPGAFVPLPTGVVGIAMLTAAVASGSINRFPPEVAIVSPPAEFDDAAARDAWFAPRAAAIAARFGEQEREARQPCLGQPESTVCEPRLAQIALRRADVEASLAAQRAAVRLASGPELARAD</sequence>
<organism evidence="1 2">
    <name type="scientific">Plastoroseomonas arctica</name>
    <dbReference type="NCBI Taxonomy" id="1509237"/>
    <lineage>
        <taxon>Bacteria</taxon>
        <taxon>Pseudomonadati</taxon>
        <taxon>Pseudomonadota</taxon>
        <taxon>Alphaproteobacteria</taxon>
        <taxon>Acetobacterales</taxon>
        <taxon>Acetobacteraceae</taxon>
        <taxon>Plastoroseomonas</taxon>
    </lineage>
</organism>
<dbReference type="Proteomes" id="UP001196068">
    <property type="component" value="Unassembled WGS sequence"/>
</dbReference>
<name>A0AAF1K3K7_9PROT</name>
<protein>
    <submittedName>
        <fullName evidence="1">Uncharacterized protein</fullName>
    </submittedName>
</protein>
<keyword evidence="2" id="KW-1185">Reference proteome</keyword>
<proteinExistence type="predicted"/>
<dbReference type="EMBL" id="JAAEDH010000008">
    <property type="protein sequence ID" value="MBR0655115.1"/>
    <property type="molecule type" value="Genomic_DNA"/>
</dbReference>
<evidence type="ECO:0000313" key="1">
    <source>
        <dbReference type="EMBL" id="MBR0655115.1"/>
    </source>
</evidence>
<comment type="caution">
    <text evidence="1">The sequence shown here is derived from an EMBL/GenBank/DDBJ whole genome shotgun (WGS) entry which is preliminary data.</text>
</comment>
<evidence type="ECO:0000313" key="2">
    <source>
        <dbReference type="Proteomes" id="UP001196068"/>
    </source>
</evidence>
<accession>A0AAF1K3K7</accession>
<dbReference type="AlphaFoldDB" id="A0AAF1K3K7"/>